<organism evidence="1 2">
    <name type="scientific">[Ruminococcus] torques ATCC 27756</name>
    <dbReference type="NCBI Taxonomy" id="411460"/>
    <lineage>
        <taxon>Bacteria</taxon>
        <taxon>Bacillati</taxon>
        <taxon>Bacillota</taxon>
        <taxon>Clostridia</taxon>
        <taxon>Lachnospirales</taxon>
        <taxon>Lachnospiraceae</taxon>
        <taxon>Mediterraneibacter</taxon>
    </lineage>
</organism>
<dbReference type="PaxDb" id="411460-RUMTOR_00415"/>
<protein>
    <submittedName>
        <fullName evidence="1">Uncharacterized protein</fullName>
    </submittedName>
</protein>
<evidence type="ECO:0000313" key="1">
    <source>
        <dbReference type="EMBL" id="EDK25520.1"/>
    </source>
</evidence>
<dbReference type="EMBL" id="AAVP02000001">
    <property type="protein sequence ID" value="EDK25520.1"/>
    <property type="molecule type" value="Genomic_DNA"/>
</dbReference>
<comment type="caution">
    <text evidence="1">The sequence shown here is derived from an EMBL/GenBank/DDBJ whole genome shotgun (WGS) entry which is preliminary data.</text>
</comment>
<reference evidence="1 2" key="2">
    <citation type="submission" date="2007-04" db="EMBL/GenBank/DDBJ databases">
        <title>Draft genome sequence of Ruminococcus torques (ATCC 27756).</title>
        <authorList>
            <person name="Sudarsanam P."/>
            <person name="Ley R."/>
            <person name="Guruge J."/>
            <person name="Turnbaugh P.J."/>
            <person name="Mahowald M."/>
            <person name="Liep D."/>
            <person name="Gordon J."/>
        </authorList>
    </citation>
    <scope>NUCLEOTIDE SEQUENCE [LARGE SCALE GENOMIC DNA]</scope>
    <source>
        <strain evidence="1 2">ATCC 27756</strain>
    </source>
</reference>
<proteinExistence type="predicted"/>
<evidence type="ECO:0000313" key="2">
    <source>
        <dbReference type="Proteomes" id="UP000003577"/>
    </source>
</evidence>
<dbReference type="HOGENOM" id="CLU_3011598_0_0_9"/>
<dbReference type="Proteomes" id="UP000003577">
    <property type="component" value="Unassembled WGS sequence"/>
</dbReference>
<name>A5KJL7_9FIRM</name>
<sequence length="56" mass="6375">MRLLALWVSGTEGEEKRRCEGKFSLISSAFHSSIVERSWDAMSRTIEKMGRGVDNE</sequence>
<dbReference type="AlphaFoldDB" id="A5KJL7"/>
<gene>
    <name evidence="1" type="ORF">RUMTOR_00415</name>
</gene>
<reference evidence="1 2" key="1">
    <citation type="submission" date="2007-03" db="EMBL/GenBank/DDBJ databases">
        <authorList>
            <person name="Fulton L."/>
            <person name="Clifton S."/>
            <person name="Fulton B."/>
            <person name="Xu J."/>
            <person name="Minx P."/>
            <person name="Pepin K.H."/>
            <person name="Johnson M."/>
            <person name="Thiruvilangam P."/>
            <person name="Bhonagiri V."/>
            <person name="Nash W.E."/>
            <person name="Mardis E.R."/>
            <person name="Wilson R.K."/>
        </authorList>
    </citation>
    <scope>NUCLEOTIDE SEQUENCE [LARGE SCALE GENOMIC DNA]</scope>
    <source>
        <strain evidence="1 2">ATCC 27756</strain>
    </source>
</reference>
<accession>A5KJL7</accession>